<dbReference type="EMBL" id="GBRH01277604">
    <property type="protein sequence ID" value="JAD20291.1"/>
    <property type="molecule type" value="Transcribed_RNA"/>
</dbReference>
<reference evidence="1" key="1">
    <citation type="submission" date="2014-09" db="EMBL/GenBank/DDBJ databases">
        <authorList>
            <person name="Magalhaes I.L.F."/>
            <person name="Oliveira U."/>
            <person name="Santos F.R."/>
            <person name="Vidigal T.H.D.A."/>
            <person name="Brescovit A.D."/>
            <person name="Santos A.J."/>
        </authorList>
    </citation>
    <scope>NUCLEOTIDE SEQUENCE</scope>
    <source>
        <tissue evidence="1">Shoot tissue taken approximately 20 cm above the soil surface</tissue>
    </source>
</reference>
<evidence type="ECO:0000313" key="1">
    <source>
        <dbReference type="EMBL" id="JAD20291.1"/>
    </source>
</evidence>
<dbReference type="AlphaFoldDB" id="A0A0A8Y2A3"/>
<protein>
    <submittedName>
        <fullName evidence="1">Uncharacterized protein</fullName>
    </submittedName>
</protein>
<reference evidence="1" key="2">
    <citation type="journal article" date="2015" name="Data Brief">
        <title>Shoot transcriptome of the giant reed, Arundo donax.</title>
        <authorList>
            <person name="Barrero R.A."/>
            <person name="Guerrero F.D."/>
            <person name="Moolhuijzen P."/>
            <person name="Goolsby J.A."/>
            <person name="Tidwell J."/>
            <person name="Bellgard S.E."/>
            <person name="Bellgard M.I."/>
        </authorList>
    </citation>
    <scope>NUCLEOTIDE SEQUENCE</scope>
    <source>
        <tissue evidence="1">Shoot tissue taken approximately 20 cm above the soil surface</tissue>
    </source>
</reference>
<sequence>MSLCRTESLGDILCFLITCHHNLSSISRTRM</sequence>
<organism evidence="1">
    <name type="scientific">Arundo donax</name>
    <name type="common">Giant reed</name>
    <name type="synonym">Donax arundinaceus</name>
    <dbReference type="NCBI Taxonomy" id="35708"/>
    <lineage>
        <taxon>Eukaryota</taxon>
        <taxon>Viridiplantae</taxon>
        <taxon>Streptophyta</taxon>
        <taxon>Embryophyta</taxon>
        <taxon>Tracheophyta</taxon>
        <taxon>Spermatophyta</taxon>
        <taxon>Magnoliopsida</taxon>
        <taxon>Liliopsida</taxon>
        <taxon>Poales</taxon>
        <taxon>Poaceae</taxon>
        <taxon>PACMAD clade</taxon>
        <taxon>Arundinoideae</taxon>
        <taxon>Arundineae</taxon>
        <taxon>Arundo</taxon>
    </lineage>
</organism>
<proteinExistence type="predicted"/>
<name>A0A0A8Y2A3_ARUDO</name>
<accession>A0A0A8Y2A3</accession>